<dbReference type="GO" id="GO:0046677">
    <property type="term" value="P:response to antibiotic"/>
    <property type="evidence" value="ECO:0007669"/>
    <property type="project" value="UniProtKB-KW"/>
</dbReference>
<dbReference type="InterPro" id="IPR036138">
    <property type="entry name" value="PBP_dimer_sf"/>
</dbReference>
<keyword evidence="1" id="KW-0472">Membrane</keyword>
<dbReference type="SUPFAM" id="SSF56601">
    <property type="entry name" value="beta-lactamase/transpeptidase-like"/>
    <property type="match status" value="1"/>
</dbReference>
<dbReference type="GO" id="GO:0005886">
    <property type="term" value="C:plasma membrane"/>
    <property type="evidence" value="ECO:0007669"/>
    <property type="project" value="TreeGrafter"/>
</dbReference>
<dbReference type="Proteomes" id="UP000034589">
    <property type="component" value="Unassembled WGS sequence"/>
</dbReference>
<dbReference type="InterPro" id="IPR001460">
    <property type="entry name" value="PCN-bd_Tpept"/>
</dbReference>
<dbReference type="PANTHER" id="PTHR30627">
    <property type="entry name" value="PEPTIDOGLYCAN D,D-TRANSPEPTIDASE"/>
    <property type="match status" value="1"/>
</dbReference>
<sequence>MISTNGRKNVRRTHEIAPDEIFLDSSNLLDRNERQFEARVVRPVAPRAIAGIGIVFAMILVLFSGRAFNLEVIRGAAYADISRTNRLDRSVIFATRGIIFDRAGRELAWNDTSSYTPGVASDEVLDTSQASLEKFAKRRYTGLPGLSHILGFIRYPKADASGVWWREEYAGVSGVELAFNDALGGINGSSMTETDARGKIQQQNIILHPENGRDITLSIDAQLQSKLYTLLSAHATRQGFQSAVAVIMDVETGELLALTSFPEYDNVAFTEGDSAAIMEVSASERAPLLNRAIAGLYAPGSIVKPIFAVAALAEKIISPETQILSTGAITVPNPYDPSKPSVFRDWTVHGLVDMRTAIAVSSDEYFYTIGGGYGAQKGLGIAKLDEYSRRFG</sequence>
<dbReference type="SUPFAM" id="SSF56519">
    <property type="entry name" value="Penicillin binding protein dimerisation domain"/>
    <property type="match status" value="1"/>
</dbReference>
<gene>
    <name evidence="3" type="ORF">UY39_C0022G0010</name>
</gene>
<dbReference type="InterPro" id="IPR050515">
    <property type="entry name" value="Beta-lactam/transpept"/>
</dbReference>
<dbReference type="PANTHER" id="PTHR30627:SF2">
    <property type="entry name" value="PEPTIDOGLYCAN D,D-TRANSPEPTIDASE MRDA"/>
    <property type="match status" value="1"/>
</dbReference>
<evidence type="ECO:0000256" key="1">
    <source>
        <dbReference type="SAM" id="Phobius"/>
    </source>
</evidence>
<accession>A0A0G1VKB5</accession>
<feature type="domain" description="Penicillin-binding protein transpeptidase" evidence="2">
    <location>
        <begin position="244"/>
        <end position="392"/>
    </location>
</feature>
<organism evidence="3 4">
    <name type="scientific">Candidatus Kaiserbacteria bacterium GW2011_GWC2_49_12</name>
    <dbReference type="NCBI Taxonomy" id="1618675"/>
    <lineage>
        <taxon>Bacteria</taxon>
        <taxon>Candidatus Kaiseribacteriota</taxon>
    </lineage>
</organism>
<name>A0A0G1VKB5_9BACT</name>
<feature type="non-terminal residue" evidence="3">
    <location>
        <position position="392"/>
    </location>
</feature>
<evidence type="ECO:0000313" key="3">
    <source>
        <dbReference type="EMBL" id="KKW06943.1"/>
    </source>
</evidence>
<proteinExistence type="predicted"/>
<dbReference type="GO" id="GO:0071555">
    <property type="term" value="P:cell wall organization"/>
    <property type="evidence" value="ECO:0007669"/>
    <property type="project" value="TreeGrafter"/>
</dbReference>
<evidence type="ECO:0000259" key="2">
    <source>
        <dbReference type="Pfam" id="PF00905"/>
    </source>
</evidence>
<protein>
    <recommendedName>
        <fullName evidence="2">Penicillin-binding protein transpeptidase domain-containing protein</fullName>
    </recommendedName>
</protein>
<dbReference type="GO" id="GO:0008800">
    <property type="term" value="F:beta-lactamase activity"/>
    <property type="evidence" value="ECO:0007669"/>
    <property type="project" value="UniProtKB-EC"/>
</dbReference>
<reference evidence="3 4" key="1">
    <citation type="journal article" date="2015" name="Nature">
        <title>rRNA introns, odd ribosomes, and small enigmatic genomes across a large radiation of phyla.</title>
        <authorList>
            <person name="Brown C.T."/>
            <person name="Hug L.A."/>
            <person name="Thomas B.C."/>
            <person name="Sharon I."/>
            <person name="Castelle C.J."/>
            <person name="Singh A."/>
            <person name="Wilkins M.J."/>
            <person name="Williams K.H."/>
            <person name="Banfield J.F."/>
        </authorList>
    </citation>
    <scope>NUCLEOTIDE SEQUENCE [LARGE SCALE GENOMIC DNA]</scope>
</reference>
<dbReference type="Gene3D" id="3.40.710.10">
    <property type="entry name" value="DD-peptidase/beta-lactamase superfamily"/>
    <property type="match status" value="1"/>
</dbReference>
<keyword evidence="1" id="KW-0812">Transmembrane</keyword>
<dbReference type="GO" id="GO:0008658">
    <property type="term" value="F:penicillin binding"/>
    <property type="evidence" value="ECO:0007669"/>
    <property type="project" value="InterPro"/>
</dbReference>
<dbReference type="AlphaFoldDB" id="A0A0G1VKB5"/>
<evidence type="ECO:0000313" key="4">
    <source>
        <dbReference type="Proteomes" id="UP000034589"/>
    </source>
</evidence>
<feature type="transmembrane region" description="Helical" evidence="1">
    <location>
        <begin position="44"/>
        <end position="63"/>
    </location>
</feature>
<dbReference type="EMBL" id="LCPV01000022">
    <property type="protein sequence ID" value="KKW06943.1"/>
    <property type="molecule type" value="Genomic_DNA"/>
</dbReference>
<dbReference type="Gene3D" id="3.90.1310.10">
    <property type="entry name" value="Penicillin-binding protein 2a (Domain 2)"/>
    <property type="match status" value="1"/>
</dbReference>
<comment type="caution">
    <text evidence="3">The sequence shown here is derived from an EMBL/GenBank/DDBJ whole genome shotgun (WGS) entry which is preliminary data.</text>
</comment>
<dbReference type="Pfam" id="PF00905">
    <property type="entry name" value="Transpeptidase"/>
    <property type="match status" value="1"/>
</dbReference>
<dbReference type="InterPro" id="IPR012338">
    <property type="entry name" value="Beta-lactam/transpept-like"/>
</dbReference>
<keyword evidence="1" id="KW-1133">Transmembrane helix</keyword>